<dbReference type="Gene3D" id="3.30.450.20">
    <property type="entry name" value="PAS domain"/>
    <property type="match status" value="1"/>
</dbReference>
<evidence type="ECO:0000256" key="3">
    <source>
        <dbReference type="ARBA" id="ARBA00034247"/>
    </source>
</evidence>
<evidence type="ECO:0000256" key="1">
    <source>
        <dbReference type="ARBA" id="ARBA00001946"/>
    </source>
</evidence>
<gene>
    <name evidence="5" type="ORF">J0A66_15195</name>
</gene>
<dbReference type="Gene3D" id="3.30.70.270">
    <property type="match status" value="1"/>
</dbReference>
<dbReference type="GO" id="GO:1902201">
    <property type="term" value="P:negative regulation of bacterial-type flagellum-dependent cell motility"/>
    <property type="evidence" value="ECO:0007669"/>
    <property type="project" value="TreeGrafter"/>
</dbReference>
<keyword evidence="6" id="KW-1185">Reference proteome</keyword>
<dbReference type="GO" id="GO:0043709">
    <property type="term" value="P:cell adhesion involved in single-species biofilm formation"/>
    <property type="evidence" value="ECO:0007669"/>
    <property type="project" value="TreeGrafter"/>
</dbReference>
<comment type="cofactor">
    <cofactor evidence="1">
        <name>Mg(2+)</name>
        <dbReference type="ChEBI" id="CHEBI:18420"/>
    </cofactor>
</comment>
<feature type="domain" description="GGDEF" evidence="4">
    <location>
        <begin position="185"/>
        <end position="316"/>
    </location>
</feature>
<dbReference type="CDD" id="cd00130">
    <property type="entry name" value="PAS"/>
    <property type="match status" value="1"/>
</dbReference>
<dbReference type="InterPro" id="IPR000160">
    <property type="entry name" value="GGDEF_dom"/>
</dbReference>
<organism evidence="5 6">
    <name type="scientific">Bowmanella dokdonensis</name>
    <dbReference type="NCBI Taxonomy" id="751969"/>
    <lineage>
        <taxon>Bacteria</taxon>
        <taxon>Pseudomonadati</taxon>
        <taxon>Pseudomonadota</taxon>
        <taxon>Gammaproteobacteria</taxon>
        <taxon>Alteromonadales</taxon>
        <taxon>Alteromonadaceae</taxon>
        <taxon>Bowmanella</taxon>
    </lineage>
</organism>
<dbReference type="InterPro" id="IPR050469">
    <property type="entry name" value="Diguanylate_Cyclase"/>
</dbReference>
<evidence type="ECO:0000313" key="6">
    <source>
        <dbReference type="Proteomes" id="UP000664654"/>
    </source>
</evidence>
<dbReference type="GO" id="GO:0005886">
    <property type="term" value="C:plasma membrane"/>
    <property type="evidence" value="ECO:0007669"/>
    <property type="project" value="TreeGrafter"/>
</dbReference>
<evidence type="ECO:0000313" key="5">
    <source>
        <dbReference type="EMBL" id="MBN7826579.1"/>
    </source>
</evidence>
<dbReference type="SMART" id="SM00091">
    <property type="entry name" value="PAS"/>
    <property type="match status" value="1"/>
</dbReference>
<dbReference type="SMART" id="SM00267">
    <property type="entry name" value="GGDEF"/>
    <property type="match status" value="1"/>
</dbReference>
<proteinExistence type="predicted"/>
<dbReference type="GO" id="GO:0052621">
    <property type="term" value="F:diguanylate cyclase activity"/>
    <property type="evidence" value="ECO:0007669"/>
    <property type="project" value="UniProtKB-EC"/>
</dbReference>
<evidence type="ECO:0000259" key="4">
    <source>
        <dbReference type="PROSITE" id="PS50887"/>
    </source>
</evidence>
<dbReference type="AlphaFoldDB" id="A0A939DPI2"/>
<sequence length="316" mass="36549">MQRKAELEDLHWKLDLLGSIEVGIVVINRQFEVQIWNEFMHHHSGIVPSQIRDKSVLEFFPEIDRDWFKQKTDPVFKLKSPAFVIWEQRPYLFKFASYRPVTSATEIMYQNITLFPLASLSGEVEHLCVVVYDVTDEVVSKQRLAAANEKLQMMSRVDGLTGLFNRRYWEECCQLEFKRCQRNQGSSSLMILDIDHFKKINDTCGHPAGDQVIRSLAQIIKQTVRETDIAGRYGGEEFTIVLPDTDAHNARQVAERVRQRAESAVVTHEGREIRFTISLGVSQFSASFKDHMTWVEHADQGLYQAKESGRNRTVLR</sequence>
<dbReference type="InterPro" id="IPR043128">
    <property type="entry name" value="Rev_trsase/Diguanyl_cyclase"/>
</dbReference>
<comment type="caution">
    <text evidence="5">The sequence shown here is derived from an EMBL/GenBank/DDBJ whole genome shotgun (WGS) entry which is preliminary data.</text>
</comment>
<dbReference type="FunFam" id="3.30.70.270:FF:000001">
    <property type="entry name" value="Diguanylate cyclase domain protein"/>
    <property type="match status" value="1"/>
</dbReference>
<dbReference type="CDD" id="cd01949">
    <property type="entry name" value="GGDEF"/>
    <property type="match status" value="1"/>
</dbReference>
<comment type="catalytic activity">
    <reaction evidence="3">
        <text>2 GTP = 3',3'-c-di-GMP + 2 diphosphate</text>
        <dbReference type="Rhea" id="RHEA:24898"/>
        <dbReference type="ChEBI" id="CHEBI:33019"/>
        <dbReference type="ChEBI" id="CHEBI:37565"/>
        <dbReference type="ChEBI" id="CHEBI:58805"/>
        <dbReference type="EC" id="2.7.7.65"/>
    </reaction>
</comment>
<dbReference type="EC" id="2.7.7.65" evidence="2"/>
<dbReference type="PROSITE" id="PS50887">
    <property type="entry name" value="GGDEF"/>
    <property type="match status" value="1"/>
</dbReference>
<dbReference type="InterPro" id="IPR029787">
    <property type="entry name" value="Nucleotide_cyclase"/>
</dbReference>
<name>A0A939DPI2_9ALTE</name>
<dbReference type="SUPFAM" id="SSF55073">
    <property type="entry name" value="Nucleotide cyclase"/>
    <property type="match status" value="1"/>
</dbReference>
<dbReference type="Pfam" id="PF00990">
    <property type="entry name" value="GGDEF"/>
    <property type="match status" value="1"/>
</dbReference>
<dbReference type="Proteomes" id="UP000664654">
    <property type="component" value="Unassembled WGS sequence"/>
</dbReference>
<evidence type="ECO:0000256" key="2">
    <source>
        <dbReference type="ARBA" id="ARBA00012528"/>
    </source>
</evidence>
<dbReference type="InterPro" id="IPR035965">
    <property type="entry name" value="PAS-like_dom_sf"/>
</dbReference>
<accession>A0A939DPI2</accession>
<dbReference type="RefSeq" id="WP_206574787.1">
    <property type="nucleotide sequence ID" value="NZ_JAFKCV010000009.1"/>
</dbReference>
<protein>
    <recommendedName>
        <fullName evidence="2">diguanylate cyclase</fullName>
        <ecNumber evidence="2">2.7.7.65</ecNumber>
    </recommendedName>
</protein>
<dbReference type="PANTHER" id="PTHR45138:SF9">
    <property type="entry name" value="DIGUANYLATE CYCLASE DGCM-RELATED"/>
    <property type="match status" value="1"/>
</dbReference>
<dbReference type="Pfam" id="PF08448">
    <property type="entry name" value="PAS_4"/>
    <property type="match status" value="1"/>
</dbReference>
<dbReference type="PANTHER" id="PTHR45138">
    <property type="entry name" value="REGULATORY COMPONENTS OF SENSORY TRANSDUCTION SYSTEM"/>
    <property type="match status" value="1"/>
</dbReference>
<reference evidence="5" key="1">
    <citation type="submission" date="2021-03" db="EMBL/GenBank/DDBJ databases">
        <title>novel species isolated from a fishpond in China.</title>
        <authorList>
            <person name="Lu H."/>
            <person name="Cai Z."/>
        </authorList>
    </citation>
    <scope>NUCLEOTIDE SEQUENCE</scope>
    <source>
        <strain evidence="5">JCM 30855</strain>
    </source>
</reference>
<dbReference type="EMBL" id="JAFKCV010000009">
    <property type="protein sequence ID" value="MBN7826579.1"/>
    <property type="molecule type" value="Genomic_DNA"/>
</dbReference>
<dbReference type="InterPro" id="IPR000014">
    <property type="entry name" value="PAS"/>
</dbReference>
<dbReference type="InterPro" id="IPR013656">
    <property type="entry name" value="PAS_4"/>
</dbReference>
<dbReference type="SUPFAM" id="SSF55785">
    <property type="entry name" value="PYP-like sensor domain (PAS domain)"/>
    <property type="match status" value="1"/>
</dbReference>
<dbReference type="NCBIfam" id="TIGR00254">
    <property type="entry name" value="GGDEF"/>
    <property type="match status" value="1"/>
</dbReference>